<proteinExistence type="predicted"/>
<dbReference type="AlphaFoldDB" id="A0A8J4SSK8"/>
<accession>A0A8J4SSK8</accession>
<evidence type="ECO:0000313" key="2">
    <source>
        <dbReference type="Proteomes" id="UP000748531"/>
    </source>
</evidence>
<sequence length="113" mass="12832">MKDNRVKLFPYDSTGRLRHASAHLFVHFIPRISTAGPRVIYLGLSGPGRLPCTLEASPSVHTIEWRRLFADHQTTSFYSANASKRKHTAIWWKQFVADELNSKRQQNGVSPGN</sequence>
<protein>
    <submittedName>
        <fullName evidence="1">Uncharacterized protein</fullName>
    </submittedName>
</protein>
<comment type="caution">
    <text evidence="1">The sequence shown here is derived from an EMBL/GenBank/DDBJ whole genome shotgun (WGS) entry which is preliminary data.</text>
</comment>
<dbReference type="Proteomes" id="UP000748531">
    <property type="component" value="Unassembled WGS sequence"/>
</dbReference>
<keyword evidence="2" id="KW-1185">Reference proteome</keyword>
<name>A0A8J4SSK8_9TREM</name>
<reference evidence="1" key="1">
    <citation type="submission" date="2019-05" db="EMBL/GenBank/DDBJ databases">
        <title>Annotation for the trematode Paragonimus heterotremus.</title>
        <authorList>
            <person name="Choi Y.-J."/>
        </authorList>
    </citation>
    <scope>NUCLEOTIDE SEQUENCE</scope>
    <source>
        <strain evidence="1">LC</strain>
    </source>
</reference>
<evidence type="ECO:0000313" key="1">
    <source>
        <dbReference type="EMBL" id="KAF5404417.1"/>
    </source>
</evidence>
<dbReference type="EMBL" id="LUCH01000740">
    <property type="protein sequence ID" value="KAF5404417.1"/>
    <property type="molecule type" value="Genomic_DNA"/>
</dbReference>
<gene>
    <name evidence="1" type="ORF">PHET_01586</name>
</gene>
<dbReference type="OrthoDB" id="6233216at2759"/>
<organism evidence="1 2">
    <name type="scientific">Paragonimus heterotremus</name>
    <dbReference type="NCBI Taxonomy" id="100268"/>
    <lineage>
        <taxon>Eukaryota</taxon>
        <taxon>Metazoa</taxon>
        <taxon>Spiralia</taxon>
        <taxon>Lophotrochozoa</taxon>
        <taxon>Platyhelminthes</taxon>
        <taxon>Trematoda</taxon>
        <taxon>Digenea</taxon>
        <taxon>Plagiorchiida</taxon>
        <taxon>Troglotremata</taxon>
        <taxon>Troglotrematidae</taxon>
        <taxon>Paragonimus</taxon>
    </lineage>
</organism>